<feature type="transmembrane region" description="Helical" evidence="1">
    <location>
        <begin position="130"/>
        <end position="149"/>
    </location>
</feature>
<dbReference type="Proteomes" id="UP001162164">
    <property type="component" value="Unassembled WGS sequence"/>
</dbReference>
<reference evidence="2" key="1">
    <citation type="journal article" date="2023" name="Insect Mol. Biol.">
        <title>Genome sequencing provides insights into the evolution of gene families encoding plant cell wall-degrading enzymes in longhorned beetles.</title>
        <authorList>
            <person name="Shin N.R."/>
            <person name="Okamura Y."/>
            <person name="Kirsch R."/>
            <person name="Pauchet Y."/>
        </authorList>
    </citation>
    <scope>NUCLEOTIDE SEQUENCE</scope>
    <source>
        <strain evidence="2">MMC_N1</strain>
    </source>
</reference>
<name>A0ABQ9K194_9CUCU</name>
<keyword evidence="3" id="KW-1185">Reference proteome</keyword>
<gene>
    <name evidence="2" type="ORF">NQ317_003533</name>
</gene>
<keyword evidence="1" id="KW-0472">Membrane</keyword>
<evidence type="ECO:0000256" key="1">
    <source>
        <dbReference type="SAM" id="Phobius"/>
    </source>
</evidence>
<dbReference type="EMBL" id="JAPWTJ010000039">
    <property type="protein sequence ID" value="KAJ8984385.1"/>
    <property type="molecule type" value="Genomic_DNA"/>
</dbReference>
<sequence>MLTVPGLVDAFMEADDIPSDLIATNESLRNSYTPSHLIKKNVPGKRIDYVMYHPGSRVQVELKKYTLPLSDRVPNFSFSYSDHEAIDATLLVHRKEVSMSCIDLEQKKSILEESVHILNEALNRVHNHKVVYWLFASVLLVILVISLVLDTPFGYNVLFNILKTLVTVLMIFSILMATIWNNIERHAIISGKLAMDVTLKRLNVNKCL</sequence>
<keyword evidence="1" id="KW-1133">Transmembrane helix</keyword>
<evidence type="ECO:0000313" key="2">
    <source>
        <dbReference type="EMBL" id="KAJ8984385.1"/>
    </source>
</evidence>
<comment type="caution">
    <text evidence="2">The sequence shown here is derived from an EMBL/GenBank/DDBJ whole genome shotgun (WGS) entry which is preliminary data.</text>
</comment>
<dbReference type="Gene3D" id="3.60.10.10">
    <property type="entry name" value="Endonuclease/exonuclease/phosphatase"/>
    <property type="match status" value="1"/>
</dbReference>
<protein>
    <submittedName>
        <fullName evidence="2">Uncharacterized protein</fullName>
    </submittedName>
</protein>
<dbReference type="InterPro" id="IPR036691">
    <property type="entry name" value="Endo/exonu/phosph_ase_sf"/>
</dbReference>
<keyword evidence="1" id="KW-0812">Transmembrane</keyword>
<evidence type="ECO:0000313" key="3">
    <source>
        <dbReference type="Proteomes" id="UP001162164"/>
    </source>
</evidence>
<organism evidence="2 3">
    <name type="scientific">Molorchus minor</name>
    <dbReference type="NCBI Taxonomy" id="1323400"/>
    <lineage>
        <taxon>Eukaryota</taxon>
        <taxon>Metazoa</taxon>
        <taxon>Ecdysozoa</taxon>
        <taxon>Arthropoda</taxon>
        <taxon>Hexapoda</taxon>
        <taxon>Insecta</taxon>
        <taxon>Pterygota</taxon>
        <taxon>Neoptera</taxon>
        <taxon>Endopterygota</taxon>
        <taxon>Coleoptera</taxon>
        <taxon>Polyphaga</taxon>
        <taxon>Cucujiformia</taxon>
        <taxon>Chrysomeloidea</taxon>
        <taxon>Cerambycidae</taxon>
        <taxon>Lamiinae</taxon>
        <taxon>Monochamini</taxon>
        <taxon>Molorchus</taxon>
    </lineage>
</organism>
<accession>A0ABQ9K194</accession>
<feature type="transmembrane region" description="Helical" evidence="1">
    <location>
        <begin position="161"/>
        <end position="183"/>
    </location>
</feature>
<proteinExistence type="predicted"/>